<reference evidence="2 3" key="1">
    <citation type="submission" date="2020-11" db="EMBL/GenBank/DDBJ databases">
        <authorList>
            <person name="Wallbank WR R."/>
            <person name="Pardo Diaz C."/>
            <person name="Kozak K."/>
            <person name="Martin S."/>
            <person name="Jiggins C."/>
            <person name="Moest M."/>
            <person name="Warren A I."/>
            <person name="Generalovic N T."/>
            <person name="Byers J.R.P. K."/>
            <person name="Montejo-Kovacevich G."/>
            <person name="Yen C E."/>
        </authorList>
    </citation>
    <scope>NUCLEOTIDE SEQUENCE [LARGE SCALE GENOMIC DNA]</scope>
</reference>
<organism evidence="2 3">
    <name type="scientific">Hermetia illucens</name>
    <name type="common">Black soldier fly</name>
    <dbReference type="NCBI Taxonomy" id="343691"/>
    <lineage>
        <taxon>Eukaryota</taxon>
        <taxon>Metazoa</taxon>
        <taxon>Ecdysozoa</taxon>
        <taxon>Arthropoda</taxon>
        <taxon>Hexapoda</taxon>
        <taxon>Insecta</taxon>
        <taxon>Pterygota</taxon>
        <taxon>Neoptera</taxon>
        <taxon>Endopterygota</taxon>
        <taxon>Diptera</taxon>
        <taxon>Brachycera</taxon>
        <taxon>Stratiomyomorpha</taxon>
        <taxon>Stratiomyidae</taxon>
        <taxon>Hermetiinae</taxon>
        <taxon>Hermetia</taxon>
    </lineage>
</organism>
<protein>
    <recommendedName>
        <fullName evidence="4">Constitutive coactivator of peroxisome proliferator-activated receptor gamma</fullName>
    </recommendedName>
</protein>
<dbReference type="GO" id="GO:0005634">
    <property type="term" value="C:nucleus"/>
    <property type="evidence" value="ECO:0007669"/>
    <property type="project" value="TreeGrafter"/>
</dbReference>
<name>A0A7R8V336_HERIL</name>
<comment type="similarity">
    <text evidence="1">Belongs to the constitutive coactivator of PPAR-gamma family.</text>
</comment>
<accession>A0A7R8V336</accession>
<evidence type="ECO:0000313" key="3">
    <source>
        <dbReference type="Proteomes" id="UP000594454"/>
    </source>
</evidence>
<dbReference type="InterPro" id="IPR029060">
    <property type="entry name" value="PIN-like_dom_sf"/>
</dbReference>
<dbReference type="PANTHER" id="PTHR15976">
    <property type="entry name" value="CONSTITUTIVE COACTIVATOR OF PEROXISOME PROLIFERATOR-ACTIVATED RECEPTOR GAMMA"/>
    <property type="match status" value="1"/>
</dbReference>
<dbReference type="OrthoDB" id="8065123at2759"/>
<dbReference type="InParanoid" id="A0A7R8V336"/>
<dbReference type="AlphaFoldDB" id="A0A7R8V336"/>
<gene>
    <name evidence="2" type="ORF">HERILL_LOCUS14266</name>
</gene>
<dbReference type="Proteomes" id="UP000594454">
    <property type="component" value="Chromosome 6"/>
</dbReference>
<dbReference type="InterPro" id="IPR026784">
    <property type="entry name" value="Coact_PPARg"/>
</dbReference>
<evidence type="ECO:0000256" key="1">
    <source>
        <dbReference type="ARBA" id="ARBA00009495"/>
    </source>
</evidence>
<dbReference type="OMA" id="RNQFAWT"/>
<keyword evidence="3" id="KW-1185">Reference proteome</keyword>
<dbReference type="PANTHER" id="PTHR15976:SF16">
    <property type="entry name" value="ASTEROID DOMAIN-CONTAINING PROTEIN"/>
    <property type="match status" value="1"/>
</dbReference>
<evidence type="ECO:0000313" key="2">
    <source>
        <dbReference type="EMBL" id="CAD7091868.1"/>
    </source>
</evidence>
<evidence type="ECO:0008006" key="4">
    <source>
        <dbReference type="Google" id="ProtNLM"/>
    </source>
</evidence>
<sequence>MGIRSLQTYITQFVKNGTVPVDIKEEIEKYRRQHNGEMPLIVIDLLSIHPLFYTNKQELVLGARYNVYKDRVIDLFSRIKSYGVRLVFFTDGPAREEKLPTCLKRRNNEYQRAMQALQVVYSGADLRSRLEDMDVASPVPFFGILRKMAKEFGDLNIAVRNECDIELADYATKNGALAIISNDTDFLIFEGDWKFWSSGHLNVFRLKTLEFNRQALRETLGLRPDQMAILATMSGNDLVPYDSVRRFHFQIKQRDRFHFRATASKILSLRLSTHTITDDDVRYITQLIFNNYNDREEDIKLVETSLKSYDYSRMNTEYNFKIPLRDVSDYGKFNYIILANVKYIVQCHHFDLSKKDLLPYFDIFSPLIRRIMGILLNHDKNDNSRRFYFKLDHNRDYEEVILNPEYPPCEVPPIDELLYENTGVNPHLDRTRLELACWQISSKLTPETLGSLPTENISNVATLLYLVELGQIDVDEADCLLLACNCPKDVCYSLRLNDIRYANERDVRLAFLFTSVLVYIRNCFCAVGLDDLRTLITFDGLYFHTLRQSWNVTDRAALLRPFAAIRIYAR</sequence>
<dbReference type="Gene3D" id="3.40.50.1010">
    <property type="entry name" value="5'-nuclease"/>
    <property type="match status" value="1"/>
</dbReference>
<proteinExistence type="inferred from homology"/>
<dbReference type="SUPFAM" id="SSF88723">
    <property type="entry name" value="PIN domain-like"/>
    <property type="match status" value="1"/>
</dbReference>
<dbReference type="EMBL" id="LR899014">
    <property type="protein sequence ID" value="CAD7091868.1"/>
    <property type="molecule type" value="Genomic_DNA"/>
</dbReference>